<dbReference type="SUPFAM" id="SSF160544">
    <property type="entry name" value="EscU C-terminal domain-like"/>
    <property type="match status" value="1"/>
</dbReference>
<dbReference type="KEGG" id="cate:C2869_13455"/>
<evidence type="ECO:0000313" key="16">
    <source>
        <dbReference type="Proteomes" id="UP000244441"/>
    </source>
</evidence>
<evidence type="ECO:0000256" key="8">
    <source>
        <dbReference type="ARBA" id="ARBA00022927"/>
    </source>
</evidence>
<evidence type="ECO:0000256" key="6">
    <source>
        <dbReference type="ARBA" id="ARBA00022692"/>
    </source>
</evidence>
<comment type="similarity">
    <text evidence="2 13">Belongs to the type III secretion exporter family.</text>
</comment>
<dbReference type="GO" id="GO:0044780">
    <property type="term" value="P:bacterial-type flagellum assembly"/>
    <property type="evidence" value="ECO:0007669"/>
    <property type="project" value="InterPro"/>
</dbReference>
<dbReference type="FunFam" id="3.40.1690.10:FF:000001">
    <property type="entry name" value="Flagellar biosynthetic protein FlhB"/>
    <property type="match status" value="1"/>
</dbReference>
<dbReference type="Gene3D" id="3.40.1690.10">
    <property type="entry name" value="secretion proteins EscU"/>
    <property type="match status" value="1"/>
</dbReference>
<dbReference type="Proteomes" id="UP000244441">
    <property type="component" value="Chromosome"/>
</dbReference>
<comment type="function">
    <text evidence="12 13">Required for formation of the rod structure in the basal body of the flagellar apparatus. Together with FliI and FliH, may constitute the export apparatus of flagellin.</text>
</comment>
<keyword evidence="9 13" id="KW-1133">Transmembrane helix</keyword>
<evidence type="ECO:0000256" key="11">
    <source>
        <dbReference type="ARBA" id="ARBA00023225"/>
    </source>
</evidence>
<evidence type="ECO:0000256" key="2">
    <source>
        <dbReference type="ARBA" id="ARBA00010690"/>
    </source>
</evidence>
<reference evidence="15 16" key="1">
    <citation type="submission" date="2018-01" db="EMBL/GenBank/DDBJ databases">
        <title>Genome sequence of a Cantenovulum-like bacteria.</title>
        <authorList>
            <person name="Tan W.R."/>
            <person name="Lau N.-S."/>
            <person name="Go F."/>
            <person name="Amirul A.-A.A."/>
        </authorList>
    </citation>
    <scope>NUCLEOTIDE SEQUENCE [LARGE SCALE GENOMIC DNA]</scope>
    <source>
        <strain evidence="15 16">CCB-QB4</strain>
    </source>
</reference>
<dbReference type="AlphaFoldDB" id="A0A2S0VT72"/>
<dbReference type="InterPro" id="IPR006136">
    <property type="entry name" value="FlhB"/>
</dbReference>
<keyword evidence="16" id="KW-1185">Reference proteome</keyword>
<evidence type="ECO:0000256" key="10">
    <source>
        <dbReference type="ARBA" id="ARBA00023136"/>
    </source>
</evidence>
<dbReference type="EMBL" id="CP026604">
    <property type="protein sequence ID" value="AWB67382.1"/>
    <property type="molecule type" value="Genomic_DNA"/>
</dbReference>
<keyword evidence="5 13" id="KW-1003">Cell membrane</keyword>
<keyword evidence="10 13" id="KW-0472">Membrane</keyword>
<dbReference type="InterPro" id="IPR006135">
    <property type="entry name" value="T3SS_substrate_exporter"/>
</dbReference>
<feature type="transmembrane region" description="Helical" evidence="13">
    <location>
        <begin position="145"/>
        <end position="167"/>
    </location>
</feature>
<keyword evidence="15" id="KW-0282">Flagellum</keyword>
<evidence type="ECO:0000256" key="9">
    <source>
        <dbReference type="ARBA" id="ARBA00022989"/>
    </source>
</evidence>
<dbReference type="PANTHER" id="PTHR30531">
    <property type="entry name" value="FLAGELLAR BIOSYNTHETIC PROTEIN FLHB"/>
    <property type="match status" value="1"/>
</dbReference>
<comment type="subcellular location">
    <subcellularLocation>
        <location evidence="1">Cell membrane</location>
        <topology evidence="1">Multi-pass membrane protein</topology>
    </subcellularLocation>
</comment>
<dbReference type="NCBIfam" id="TIGR00328">
    <property type="entry name" value="flhB"/>
    <property type="match status" value="1"/>
</dbReference>
<dbReference type="InterPro" id="IPR029025">
    <property type="entry name" value="T3SS_substrate_exporter_C"/>
</dbReference>
<keyword evidence="15" id="KW-0966">Cell projection</keyword>
<dbReference type="OrthoDB" id="9807950at2"/>
<evidence type="ECO:0000256" key="14">
    <source>
        <dbReference type="SAM" id="MobiDB-lite"/>
    </source>
</evidence>
<organism evidence="15 16">
    <name type="scientific">Saccharobesus litoralis</name>
    <dbReference type="NCBI Taxonomy" id="2172099"/>
    <lineage>
        <taxon>Bacteria</taxon>
        <taxon>Pseudomonadati</taxon>
        <taxon>Pseudomonadota</taxon>
        <taxon>Gammaproteobacteria</taxon>
        <taxon>Alteromonadales</taxon>
        <taxon>Alteromonadaceae</taxon>
        <taxon>Saccharobesus</taxon>
    </lineage>
</organism>
<keyword evidence="4 13" id="KW-0813">Transport</keyword>
<evidence type="ECO:0000313" key="15">
    <source>
        <dbReference type="EMBL" id="AWB67382.1"/>
    </source>
</evidence>
<protein>
    <recommendedName>
        <fullName evidence="3 13">Flagellar biosynthetic protein FlhB</fullName>
    </recommendedName>
</protein>
<evidence type="ECO:0000256" key="1">
    <source>
        <dbReference type="ARBA" id="ARBA00004651"/>
    </source>
</evidence>
<evidence type="ECO:0000256" key="4">
    <source>
        <dbReference type="ARBA" id="ARBA00022448"/>
    </source>
</evidence>
<name>A0A2S0VT72_9ALTE</name>
<keyword evidence="11 13" id="KW-1006">Bacterial flagellum protein export</keyword>
<evidence type="ECO:0000256" key="12">
    <source>
        <dbReference type="ARBA" id="ARBA00025078"/>
    </source>
</evidence>
<feature type="transmembrane region" description="Helical" evidence="13">
    <location>
        <begin position="84"/>
        <end position="109"/>
    </location>
</feature>
<accession>A0A2S0VT72</accession>
<sequence length="375" mass="41980">MAAENEGKTEDPTEKKKSKSREKGQVARSKELATFLQLLGAAIFFLLWGGFIAEAMYKVMKHGLVFEQEDAFDPSRMFIRLQGLLDPVIAPLAAFTIVMMIIGVLSSIVVGGYNFSMQAAAPKFNKLNPITGLQRMFGPQGLVQLVQSLAKFLVVVIAAYVLVGFYFDKLLHINIEKTPNNIKTALEILVWIFIWLAFSLIVVAIIDVPYQLYKHNDSLKMTKQEVKDEHKNAEGDQQVKSKIRQKMFQASQRRMMAEVPKADVVVTNPTHYAVAIKYDTETASAPILLAKGVDEVAGHIRDIASAHDIPILCSPMLARSIYHTTELDAEIPEKLFTAVAQILAYVYQLKQYKKGKGKRPKEPTSNLPIPPEVRY</sequence>
<dbReference type="GO" id="GO:0009306">
    <property type="term" value="P:protein secretion"/>
    <property type="evidence" value="ECO:0007669"/>
    <property type="project" value="InterPro"/>
</dbReference>
<keyword evidence="8 13" id="KW-0653">Protein transport</keyword>
<feature type="transmembrane region" description="Helical" evidence="13">
    <location>
        <begin position="32"/>
        <end position="53"/>
    </location>
</feature>
<keyword evidence="15" id="KW-0969">Cilium</keyword>
<feature type="region of interest" description="Disordered" evidence="14">
    <location>
        <begin position="355"/>
        <end position="375"/>
    </location>
</feature>
<proteinExistence type="inferred from homology"/>
<dbReference type="PRINTS" id="PR00950">
    <property type="entry name" value="TYPE3IMSPROT"/>
</dbReference>
<feature type="region of interest" description="Disordered" evidence="14">
    <location>
        <begin position="1"/>
        <end position="23"/>
    </location>
</feature>
<dbReference type="GO" id="GO:0005886">
    <property type="term" value="C:plasma membrane"/>
    <property type="evidence" value="ECO:0007669"/>
    <property type="project" value="UniProtKB-SubCell"/>
</dbReference>
<keyword evidence="7 13" id="KW-1005">Bacterial flagellum biogenesis</keyword>
<dbReference type="RefSeq" id="WP_108603429.1">
    <property type="nucleotide sequence ID" value="NZ_CP026604.1"/>
</dbReference>
<dbReference type="Gene3D" id="6.10.250.2080">
    <property type="match status" value="1"/>
</dbReference>
<keyword evidence="6 13" id="KW-0812">Transmembrane</keyword>
<dbReference type="Pfam" id="PF01312">
    <property type="entry name" value="Bac_export_2"/>
    <property type="match status" value="1"/>
</dbReference>
<dbReference type="PANTHER" id="PTHR30531:SF12">
    <property type="entry name" value="FLAGELLAR BIOSYNTHETIC PROTEIN FLHB"/>
    <property type="match status" value="1"/>
</dbReference>
<evidence type="ECO:0000256" key="13">
    <source>
        <dbReference type="RuleBase" id="RU364091"/>
    </source>
</evidence>
<feature type="transmembrane region" description="Helical" evidence="13">
    <location>
        <begin position="188"/>
        <end position="213"/>
    </location>
</feature>
<evidence type="ECO:0000256" key="3">
    <source>
        <dbReference type="ARBA" id="ARBA00021622"/>
    </source>
</evidence>
<evidence type="ECO:0000256" key="5">
    <source>
        <dbReference type="ARBA" id="ARBA00022475"/>
    </source>
</evidence>
<gene>
    <name evidence="13 15" type="primary">flhB</name>
    <name evidence="15" type="ORF">C2869_13455</name>
</gene>
<evidence type="ECO:0000256" key="7">
    <source>
        <dbReference type="ARBA" id="ARBA00022795"/>
    </source>
</evidence>